<proteinExistence type="predicted"/>
<dbReference type="Proteomes" id="UP000476934">
    <property type="component" value="Unassembled WGS sequence"/>
</dbReference>
<dbReference type="PANTHER" id="PTHR40078">
    <property type="entry name" value="INTEGRAL MEMBRANE PROTEIN-RELATED"/>
    <property type="match status" value="1"/>
</dbReference>
<evidence type="ECO:0000313" key="3">
    <source>
        <dbReference type="EMBL" id="NEY19768.1"/>
    </source>
</evidence>
<accession>A0A0A6VHF9</accession>
<feature type="transmembrane region" description="Helical" evidence="1">
    <location>
        <begin position="80"/>
        <end position="99"/>
    </location>
</feature>
<dbReference type="AlphaFoldDB" id="A0A0A6VHF9"/>
<sequence>MVKAQGDIWLRLIVFIIGLLVMSFGIDLFIVSNLGATPWDTLHVGLYEHFGLTIGSWSIIVGFFVLGTSALFLKEWPKFGAYLNMILCGVFIDLFLKLPFMVTPDTLTGKIIMFLAGLLINGYGMGIYISAKLGAGPRDSFMLAVQQKTGWKVSHVRRGMEVIVLTAGFLLGGPVHIGTILYCIIIGTIVGFALPECQWFTNKVLRKMGSRKHNNKEIKRGVSL</sequence>
<feature type="transmembrane region" description="Helical" evidence="1">
    <location>
        <begin position="162"/>
        <end position="194"/>
    </location>
</feature>
<name>A0A0A6VHF9_9BACI</name>
<dbReference type="OrthoDB" id="154912at2"/>
<reference evidence="3" key="2">
    <citation type="submission" date="2020-02" db="EMBL/GenBank/DDBJ databases">
        <authorList>
            <person name="Feng H."/>
        </authorList>
    </citation>
    <scope>NUCLEOTIDE SEQUENCE [LARGE SCALE GENOMIC DNA]</scope>
    <source>
        <strain evidence="3">Gsoil 114</strain>
    </source>
</reference>
<dbReference type="EMBL" id="JAAIWK010000008">
    <property type="protein sequence ID" value="NEY19768.1"/>
    <property type="molecule type" value="Genomic_DNA"/>
</dbReference>
<evidence type="ECO:0000313" key="4">
    <source>
        <dbReference type="Proteomes" id="UP000030588"/>
    </source>
</evidence>
<dbReference type="InterPro" id="IPR038750">
    <property type="entry name" value="YczE/YyaS-like"/>
</dbReference>
<gene>
    <name evidence="3" type="ORF">G4D61_07245</name>
    <name evidence="2" type="ORF">NG54_00155</name>
</gene>
<protein>
    <submittedName>
        <fullName evidence="2">Membrane protein</fullName>
    </submittedName>
    <submittedName>
        <fullName evidence="3">YitT family protein</fullName>
    </submittedName>
</protein>
<evidence type="ECO:0000313" key="5">
    <source>
        <dbReference type="Proteomes" id="UP000476934"/>
    </source>
</evidence>
<evidence type="ECO:0000313" key="2">
    <source>
        <dbReference type="EMBL" id="KHD86838.1"/>
    </source>
</evidence>
<dbReference type="STRING" id="363870.NG54_00155"/>
<keyword evidence="1" id="KW-0812">Transmembrane</keyword>
<feature type="transmembrane region" description="Helical" evidence="1">
    <location>
        <begin position="111"/>
        <end position="131"/>
    </location>
</feature>
<reference evidence="2 4" key="1">
    <citation type="submission" date="2014-10" db="EMBL/GenBank/DDBJ databases">
        <title>Draft genome of phytase producing Bacillus ginsengihumi strain M2.11.</title>
        <authorList>
            <person name="Toymentseva A."/>
            <person name="Boulygina E.A."/>
            <person name="Kazakov S.V."/>
            <person name="Kayumov I."/>
            <person name="Suleimanova A.D."/>
            <person name="Mardanova A.M."/>
            <person name="Maria S.N."/>
            <person name="Sergey M.Y."/>
            <person name="Sharipova M.R."/>
        </authorList>
    </citation>
    <scope>NUCLEOTIDE SEQUENCE [LARGE SCALE GENOMIC DNA]</scope>
    <source>
        <strain evidence="2 4">M2.11</strain>
    </source>
</reference>
<feature type="transmembrane region" description="Helical" evidence="1">
    <location>
        <begin position="54"/>
        <end position="73"/>
    </location>
</feature>
<keyword evidence="1" id="KW-1133">Transmembrane helix</keyword>
<comment type="caution">
    <text evidence="2">The sequence shown here is derived from an EMBL/GenBank/DDBJ whole genome shotgun (WGS) entry which is preliminary data.</text>
</comment>
<reference evidence="3 5" key="3">
    <citation type="submission" date="2020-03" db="EMBL/GenBank/DDBJ databases">
        <title>Bacillus aquiflavi sp. nov., isolated from yellow water of strong flavor Chinese baijiu in Yibin region of China.</title>
        <authorList>
            <person name="Xie J."/>
        </authorList>
    </citation>
    <scope>NUCLEOTIDE SEQUENCE [LARGE SCALE GENOMIC DNA]</scope>
    <source>
        <strain evidence="3 5">Gsoil 114</strain>
    </source>
</reference>
<dbReference type="Proteomes" id="UP000030588">
    <property type="component" value="Unassembled WGS sequence"/>
</dbReference>
<feature type="transmembrane region" description="Helical" evidence="1">
    <location>
        <begin position="12"/>
        <end position="34"/>
    </location>
</feature>
<dbReference type="Pfam" id="PF19700">
    <property type="entry name" value="DUF6198"/>
    <property type="match status" value="1"/>
</dbReference>
<evidence type="ECO:0000256" key="1">
    <source>
        <dbReference type="SAM" id="Phobius"/>
    </source>
</evidence>
<dbReference type="PANTHER" id="PTHR40078:SF1">
    <property type="entry name" value="INTEGRAL MEMBRANE PROTEIN"/>
    <property type="match status" value="1"/>
</dbReference>
<organism evidence="2 4">
    <name type="scientific">Heyndrickxia ginsengihumi</name>
    <dbReference type="NCBI Taxonomy" id="363870"/>
    <lineage>
        <taxon>Bacteria</taxon>
        <taxon>Bacillati</taxon>
        <taxon>Bacillota</taxon>
        <taxon>Bacilli</taxon>
        <taxon>Bacillales</taxon>
        <taxon>Bacillaceae</taxon>
        <taxon>Heyndrickxia</taxon>
    </lineage>
</organism>
<dbReference type="EMBL" id="JRUN01000001">
    <property type="protein sequence ID" value="KHD86838.1"/>
    <property type="molecule type" value="Genomic_DNA"/>
</dbReference>
<keyword evidence="1" id="KW-0472">Membrane</keyword>
<keyword evidence="5" id="KW-1185">Reference proteome</keyword>